<comment type="caution">
    <text evidence="7">The sequence shown here is derived from an EMBL/GenBank/DDBJ whole genome shotgun (WGS) entry which is preliminary data.</text>
</comment>
<comment type="subunit">
    <text evidence="4">Homodimer.</text>
</comment>
<dbReference type="Gene3D" id="3.30.70.580">
    <property type="entry name" value="Pseudouridine synthase I, catalytic domain, N-terminal subdomain"/>
    <property type="match status" value="1"/>
</dbReference>
<evidence type="ECO:0000256" key="2">
    <source>
        <dbReference type="ARBA" id="ARBA00022694"/>
    </source>
</evidence>
<dbReference type="InterPro" id="IPR020095">
    <property type="entry name" value="PsdUridine_synth_TruA_C"/>
</dbReference>
<sequence length="248" mass="27931">MLELAYRGTAYAGWQRQPNARSVEEVIDTALGTVLGQPIKLVGCGRTDAGVHASNYAAHFDYGGALPPRLLGRLNRYLPEDIALYRLYTVPGDVHARFSATGRTYVYRISYAKDPFRIDTVAWLPSLPDLDRTLMQRAADLLLEYGEFAPFCKTNSDAYTLRCSLTESRWEFGDTEMYYTVTANRFLRGMVRLIVGMCLRVGSGRLTVADVRRALDEQKRLAQPWSVPAGGLYLTHVSYDRTSWELSP</sequence>
<dbReference type="EMBL" id="CAKLPZ010000003">
    <property type="protein sequence ID" value="CAH1001612.1"/>
    <property type="molecule type" value="Genomic_DNA"/>
</dbReference>
<dbReference type="PANTHER" id="PTHR11142">
    <property type="entry name" value="PSEUDOURIDYLATE SYNTHASE"/>
    <property type="match status" value="1"/>
</dbReference>
<dbReference type="HAMAP" id="MF_00171">
    <property type="entry name" value="TruA"/>
    <property type="match status" value="1"/>
</dbReference>
<reference evidence="7" key="1">
    <citation type="submission" date="2021-12" db="EMBL/GenBank/DDBJ databases">
        <authorList>
            <person name="Rodrigo-Torres L."/>
            <person name="Arahal R. D."/>
            <person name="Lucena T."/>
        </authorList>
    </citation>
    <scope>NUCLEOTIDE SEQUENCE</scope>
    <source>
        <strain evidence="7">CECT 8419</strain>
    </source>
</reference>
<comment type="caution">
    <text evidence="4">Lacks conserved residue(s) required for the propagation of feature annotation.</text>
</comment>
<evidence type="ECO:0000256" key="5">
    <source>
        <dbReference type="RuleBase" id="RU003792"/>
    </source>
</evidence>
<evidence type="ECO:0000313" key="8">
    <source>
        <dbReference type="Proteomes" id="UP000837803"/>
    </source>
</evidence>
<dbReference type="Pfam" id="PF01416">
    <property type="entry name" value="PseudoU_synth_1"/>
    <property type="match status" value="1"/>
</dbReference>
<keyword evidence="3 4" id="KW-0413">Isomerase</keyword>
<dbReference type="PANTHER" id="PTHR11142:SF0">
    <property type="entry name" value="TRNA PSEUDOURIDINE SYNTHASE-LIKE 1"/>
    <property type="match status" value="1"/>
</dbReference>
<organism evidence="7 8">
    <name type="scientific">Neolewinella maritima</name>
    <dbReference type="NCBI Taxonomy" id="1383882"/>
    <lineage>
        <taxon>Bacteria</taxon>
        <taxon>Pseudomonadati</taxon>
        <taxon>Bacteroidota</taxon>
        <taxon>Saprospiria</taxon>
        <taxon>Saprospirales</taxon>
        <taxon>Lewinellaceae</taxon>
        <taxon>Neolewinella</taxon>
    </lineage>
</organism>
<evidence type="ECO:0000256" key="1">
    <source>
        <dbReference type="ARBA" id="ARBA00009375"/>
    </source>
</evidence>
<evidence type="ECO:0000256" key="4">
    <source>
        <dbReference type="HAMAP-Rule" id="MF_00171"/>
    </source>
</evidence>
<evidence type="ECO:0000259" key="6">
    <source>
        <dbReference type="Pfam" id="PF01416"/>
    </source>
</evidence>
<evidence type="ECO:0000313" key="7">
    <source>
        <dbReference type="EMBL" id="CAH1001612.1"/>
    </source>
</evidence>
<feature type="active site" description="Nucleophile" evidence="4">
    <location>
        <position position="48"/>
    </location>
</feature>
<accession>A0ABM9B2P7</accession>
<dbReference type="InterPro" id="IPR020103">
    <property type="entry name" value="PsdUridine_synth_cat_dom_sf"/>
</dbReference>
<evidence type="ECO:0000256" key="3">
    <source>
        <dbReference type="ARBA" id="ARBA00023235"/>
    </source>
</evidence>
<dbReference type="InterPro" id="IPR001406">
    <property type="entry name" value="PsdUridine_synth_TruA"/>
</dbReference>
<gene>
    <name evidence="7" type="primary">truA_2</name>
    <name evidence="4" type="synonym">truA</name>
    <name evidence="7" type="ORF">LEM8419_02517</name>
</gene>
<dbReference type="InterPro" id="IPR020094">
    <property type="entry name" value="TruA/RsuA/RluB/E/F_N"/>
</dbReference>
<proteinExistence type="inferred from homology"/>
<dbReference type="GO" id="GO:0160147">
    <property type="term" value="F:tRNA pseudouridine(38-40) synthase activity"/>
    <property type="evidence" value="ECO:0007669"/>
    <property type="project" value="UniProtKB-EC"/>
</dbReference>
<dbReference type="InterPro" id="IPR020097">
    <property type="entry name" value="PsdUridine_synth_TruA_a/b_dom"/>
</dbReference>
<dbReference type="Proteomes" id="UP000837803">
    <property type="component" value="Unassembled WGS sequence"/>
</dbReference>
<dbReference type="EC" id="5.4.99.12" evidence="4"/>
<comment type="similarity">
    <text evidence="1 4 5">Belongs to the tRNA pseudouridine synthase TruA family.</text>
</comment>
<dbReference type="CDD" id="cd02570">
    <property type="entry name" value="PseudoU_synth_EcTruA"/>
    <property type="match status" value="1"/>
</dbReference>
<dbReference type="Gene3D" id="3.30.70.660">
    <property type="entry name" value="Pseudouridine synthase I, catalytic domain, C-terminal subdomain"/>
    <property type="match status" value="1"/>
</dbReference>
<dbReference type="SUPFAM" id="SSF55120">
    <property type="entry name" value="Pseudouridine synthase"/>
    <property type="match status" value="1"/>
</dbReference>
<name>A0ABM9B2P7_9BACT</name>
<comment type="function">
    <text evidence="4">Formation of pseudouridine at positions 38, 39 and 40 in the anticodon stem and loop of transfer RNAs.</text>
</comment>
<feature type="domain" description="Pseudouridine synthase I TruA alpha/beta" evidence="6">
    <location>
        <begin position="148"/>
        <end position="240"/>
    </location>
</feature>
<keyword evidence="2 4" id="KW-0819">tRNA processing</keyword>
<keyword evidence="8" id="KW-1185">Reference proteome</keyword>
<comment type="catalytic activity">
    <reaction evidence="4 5">
        <text>uridine(38/39/40) in tRNA = pseudouridine(38/39/40) in tRNA</text>
        <dbReference type="Rhea" id="RHEA:22376"/>
        <dbReference type="Rhea" id="RHEA-COMP:10085"/>
        <dbReference type="Rhea" id="RHEA-COMP:10087"/>
        <dbReference type="ChEBI" id="CHEBI:65314"/>
        <dbReference type="ChEBI" id="CHEBI:65315"/>
        <dbReference type="EC" id="5.4.99.12"/>
    </reaction>
</comment>
<feature type="binding site" evidence="4">
    <location>
        <position position="105"/>
    </location>
    <ligand>
        <name>substrate</name>
    </ligand>
</feature>
<dbReference type="PIRSF" id="PIRSF001430">
    <property type="entry name" value="tRNA_psdUrid_synth"/>
    <property type="match status" value="1"/>
</dbReference>
<protein>
    <recommendedName>
        <fullName evidence="4">tRNA pseudouridine synthase A</fullName>
        <ecNumber evidence="4">5.4.99.12</ecNumber>
    </recommendedName>
    <alternativeName>
        <fullName evidence="4">tRNA pseudouridine(38-40) synthase</fullName>
    </alternativeName>
    <alternativeName>
        <fullName evidence="4">tRNA pseudouridylate synthase I</fullName>
    </alternativeName>
    <alternativeName>
        <fullName evidence="4">tRNA-uridine isomerase I</fullName>
    </alternativeName>
</protein>